<name>A0A6J6P1R7_9ZZZZ</name>
<proteinExistence type="predicted"/>
<protein>
    <submittedName>
        <fullName evidence="1">Unannotated protein</fullName>
    </submittedName>
</protein>
<evidence type="ECO:0000313" key="1">
    <source>
        <dbReference type="EMBL" id="CAB4692587.1"/>
    </source>
</evidence>
<gene>
    <name evidence="1" type="ORF">UFOPK2579_00502</name>
</gene>
<dbReference type="AlphaFoldDB" id="A0A6J6P1R7"/>
<reference evidence="1" key="1">
    <citation type="submission" date="2020-05" db="EMBL/GenBank/DDBJ databases">
        <authorList>
            <person name="Chiriac C."/>
            <person name="Salcher M."/>
            <person name="Ghai R."/>
            <person name="Kavagutti S V."/>
        </authorList>
    </citation>
    <scope>NUCLEOTIDE SEQUENCE</scope>
</reference>
<sequence>MTSSEAPGHLAYDELTSPHDMHADCEAASHNLHLAERPDLVLVGAHSTPAVREIEFPIAAQRLANALHLHLD</sequence>
<organism evidence="1">
    <name type="scientific">freshwater metagenome</name>
    <dbReference type="NCBI Taxonomy" id="449393"/>
    <lineage>
        <taxon>unclassified sequences</taxon>
        <taxon>metagenomes</taxon>
        <taxon>ecological metagenomes</taxon>
    </lineage>
</organism>
<accession>A0A6J6P1R7</accession>
<dbReference type="EMBL" id="CAEZXR010000040">
    <property type="protein sequence ID" value="CAB4692587.1"/>
    <property type="molecule type" value="Genomic_DNA"/>
</dbReference>